<dbReference type="PANTHER" id="PTHR32154:SF0">
    <property type="entry name" value="PYRUVATE-FLAVODOXIN OXIDOREDUCTASE-RELATED"/>
    <property type="match status" value="1"/>
</dbReference>
<dbReference type="EMBL" id="LS483254">
    <property type="protein sequence ID" value="SQD93232.1"/>
    <property type="molecule type" value="Genomic_DNA"/>
</dbReference>
<keyword evidence="4" id="KW-0670">Pyruvate</keyword>
<dbReference type="Pfam" id="PF17147">
    <property type="entry name" value="PFOR_II"/>
    <property type="match status" value="1"/>
</dbReference>
<dbReference type="OrthoDB" id="9794954at2"/>
<dbReference type="Gene3D" id="3.40.50.920">
    <property type="match status" value="1"/>
</dbReference>
<dbReference type="FunFam" id="3.40.50.920:FF:000010">
    <property type="entry name" value="Pyruvate ferredoxin oxidoreductase, alpha subunit"/>
    <property type="match status" value="1"/>
</dbReference>
<dbReference type="InterPro" id="IPR009014">
    <property type="entry name" value="Transketo_C/PFOR_II"/>
</dbReference>
<dbReference type="Pfam" id="PF01855">
    <property type="entry name" value="POR_N"/>
    <property type="match status" value="1"/>
</dbReference>
<dbReference type="PANTHER" id="PTHR32154">
    <property type="entry name" value="PYRUVATE-FLAVODOXIN OXIDOREDUCTASE-RELATED"/>
    <property type="match status" value="1"/>
</dbReference>
<reference evidence="5" key="1">
    <citation type="submission" date="2018-05" db="EMBL/GenBank/DDBJ databases">
        <authorList>
            <person name="Hao L."/>
        </authorList>
    </citation>
    <scope>NUCLEOTIDE SEQUENCE [LARGE SCALE GENOMIC DNA]</scope>
</reference>
<dbReference type="Proteomes" id="UP000249818">
    <property type="component" value="Chromosome BARAN1"/>
</dbReference>
<evidence type="ECO:0000259" key="2">
    <source>
        <dbReference type="Pfam" id="PF01855"/>
    </source>
</evidence>
<dbReference type="EC" id="1.2.7.1" evidence="4"/>
<evidence type="ECO:0000313" key="5">
    <source>
        <dbReference type="Proteomes" id="UP000249818"/>
    </source>
</evidence>
<dbReference type="Gene3D" id="3.40.50.970">
    <property type="match status" value="1"/>
</dbReference>
<proteinExistence type="predicted"/>
<gene>
    <name evidence="4" type="primary">porA</name>
    <name evidence="4" type="ORF">BARAN1_1210</name>
</gene>
<evidence type="ECO:0000313" key="4">
    <source>
        <dbReference type="EMBL" id="SQD93232.1"/>
    </source>
</evidence>
<name>A0A2X3KLA6_9BACT</name>
<dbReference type="SUPFAM" id="SSF52922">
    <property type="entry name" value="TK C-terminal domain-like"/>
    <property type="match status" value="1"/>
</dbReference>
<dbReference type="SUPFAM" id="SSF52518">
    <property type="entry name" value="Thiamin diphosphate-binding fold (THDP-binding)"/>
    <property type="match status" value="1"/>
</dbReference>
<protein>
    <submittedName>
        <fullName evidence="4">Pyruvate synthase subunit PorA</fullName>
        <ecNumber evidence="4">1.2.7.1</ecNumber>
    </submittedName>
</protein>
<keyword evidence="5" id="KW-1185">Reference proteome</keyword>
<dbReference type="FunFam" id="3.40.50.970:FF:000012">
    <property type="entry name" value="Pyruvate:ferredoxin (Flavodoxin) oxidoreductase"/>
    <property type="match status" value="1"/>
</dbReference>
<feature type="domain" description="Pyruvate flavodoxin/ferredoxin oxidoreductase pyrimidine binding" evidence="2">
    <location>
        <begin position="13"/>
        <end position="237"/>
    </location>
</feature>
<dbReference type="RefSeq" id="WP_122031628.1">
    <property type="nucleotide sequence ID" value="NZ_LS483254.1"/>
</dbReference>
<keyword evidence="1 4" id="KW-0560">Oxidoreductase</keyword>
<sequence length="387" mass="42236">MRKVMTGHKAVAEAMRQIEPDVVAVYPITPQSEIAEYYAQYVHDGIVHSELVPVESEHSALSACVGAAAAGARVMTATSSQGLALMVEVLYIAAGMRLPIVMALANRSLSAPINIHCDHADAYLARDAGAFQIFCESAQEAYDYTLIAQRIAEHEKVRIPGIVNLDGFTLTHTSQVVEPLEDETAKKFVGPFKALFPLLDVDHPVSWGTFAMPDYYFELKRAQAAAIEEVAGVFLEVQRAYASLTGRRYTGFIEPYRLDDAERAVVVLGSTAGTAKVAVDQLREKGEKVGVLKVWLYRPFPYAEVARALGHVKQVAVLDRAFSFGAMGALYNDVAAALVPSERRPVLANYIYGLGGRDVTVEQILQAFAEVKTARPATGLRYLGLRE</sequence>
<dbReference type="CDD" id="cd07034">
    <property type="entry name" value="TPP_PYR_PFOR_IOR-alpha_like"/>
    <property type="match status" value="1"/>
</dbReference>
<evidence type="ECO:0000256" key="1">
    <source>
        <dbReference type="ARBA" id="ARBA00023002"/>
    </source>
</evidence>
<dbReference type="InterPro" id="IPR033412">
    <property type="entry name" value="PFOR_II"/>
</dbReference>
<dbReference type="InterPro" id="IPR002880">
    <property type="entry name" value="Pyrv_Fd/Flavodoxin_OxRdtase_N"/>
</dbReference>
<dbReference type="InterPro" id="IPR050722">
    <property type="entry name" value="Pyruvate:ferred/Flavod_OxRd"/>
</dbReference>
<evidence type="ECO:0000259" key="3">
    <source>
        <dbReference type="Pfam" id="PF17147"/>
    </source>
</evidence>
<accession>A0A2X3KLA6</accession>
<dbReference type="InterPro" id="IPR029061">
    <property type="entry name" value="THDP-binding"/>
</dbReference>
<dbReference type="KEGG" id="bana:BARAN1_1210"/>
<organism evidence="4 5">
    <name type="scientific">Candidatus Bipolaricaulis anaerobius</name>
    <dbReference type="NCBI Taxonomy" id="2026885"/>
    <lineage>
        <taxon>Bacteria</taxon>
        <taxon>Candidatus Bipolaricaulota</taxon>
        <taxon>Candidatus Bipolaricaulia</taxon>
        <taxon>Candidatus Bipolaricaulales</taxon>
        <taxon>Candidatus Bipolaricaulaceae</taxon>
        <taxon>Candidatus Bipolaricaulis</taxon>
    </lineage>
</organism>
<dbReference type="AlphaFoldDB" id="A0A2X3KLA6"/>
<feature type="domain" description="Pyruvate:ferredoxin oxidoreductase core" evidence="3">
    <location>
        <begin position="261"/>
        <end position="364"/>
    </location>
</feature>
<dbReference type="GO" id="GO:0019164">
    <property type="term" value="F:pyruvate synthase activity"/>
    <property type="evidence" value="ECO:0007669"/>
    <property type="project" value="UniProtKB-EC"/>
</dbReference>
<dbReference type="GO" id="GO:0006979">
    <property type="term" value="P:response to oxidative stress"/>
    <property type="evidence" value="ECO:0007669"/>
    <property type="project" value="TreeGrafter"/>
</dbReference>